<organism evidence="2 3">
    <name type="scientific">Elysia crispata</name>
    <name type="common">lettuce slug</name>
    <dbReference type="NCBI Taxonomy" id="231223"/>
    <lineage>
        <taxon>Eukaryota</taxon>
        <taxon>Metazoa</taxon>
        <taxon>Spiralia</taxon>
        <taxon>Lophotrochozoa</taxon>
        <taxon>Mollusca</taxon>
        <taxon>Gastropoda</taxon>
        <taxon>Heterobranchia</taxon>
        <taxon>Euthyneura</taxon>
        <taxon>Panpulmonata</taxon>
        <taxon>Sacoglossa</taxon>
        <taxon>Placobranchoidea</taxon>
        <taxon>Plakobranchidae</taxon>
        <taxon>Elysia</taxon>
    </lineage>
</organism>
<dbReference type="Proteomes" id="UP001283361">
    <property type="component" value="Unassembled WGS sequence"/>
</dbReference>
<evidence type="ECO:0000313" key="3">
    <source>
        <dbReference type="Proteomes" id="UP001283361"/>
    </source>
</evidence>
<protein>
    <submittedName>
        <fullName evidence="2">Uncharacterized protein</fullName>
    </submittedName>
</protein>
<evidence type="ECO:0000313" key="2">
    <source>
        <dbReference type="EMBL" id="KAK3784467.1"/>
    </source>
</evidence>
<feature type="region of interest" description="Disordered" evidence="1">
    <location>
        <begin position="208"/>
        <end position="231"/>
    </location>
</feature>
<accession>A0AAE1AD37</accession>
<name>A0AAE1AD37_9GAST</name>
<proteinExistence type="predicted"/>
<dbReference type="AlphaFoldDB" id="A0AAE1AD37"/>
<comment type="caution">
    <text evidence="2">The sequence shown here is derived from an EMBL/GenBank/DDBJ whole genome shotgun (WGS) entry which is preliminary data.</text>
</comment>
<dbReference type="EMBL" id="JAWDGP010002242">
    <property type="protein sequence ID" value="KAK3784467.1"/>
    <property type="molecule type" value="Genomic_DNA"/>
</dbReference>
<keyword evidence="3" id="KW-1185">Reference proteome</keyword>
<evidence type="ECO:0000256" key="1">
    <source>
        <dbReference type="SAM" id="MobiDB-lite"/>
    </source>
</evidence>
<sequence>MKRGITRRKGNNQGGWASAVDRDILEYSKVLTTSAEGISGQGQPSLRRQIKYRRKDIHKTFKALKPPEIYPQKAHLEDCPQSTETFLPPLTLPESPDIASPFTNVPTAPPRIDNSVLGAHVHWSYLTYTTSSIAGNSLPLSSMGNPWSQASYTMIRIESHRLIGEFHKPSPQPTTSGDLGAPVSVMTVASHAKSPASARGGLKLGRRLSAHPANEPGKMARVPNRSSKEEAKPLKAPGLTMIIHYHPSPGSEIKCAISGISQQPGNDYSRVHRLRTRSKPAVSSLLTAQSSRPGRAQLLPSAINSYTWDCLAPRFPSLSIPEESSTGRVASKSSQEWMEIRRLT</sequence>
<gene>
    <name evidence="2" type="ORF">RRG08_058066</name>
</gene>
<reference evidence="2" key="1">
    <citation type="journal article" date="2023" name="G3 (Bethesda)">
        <title>A reference genome for the long-term kleptoplast-retaining sea slug Elysia crispata morphotype clarki.</title>
        <authorList>
            <person name="Eastman K.E."/>
            <person name="Pendleton A.L."/>
            <person name="Shaikh M.A."/>
            <person name="Suttiyut T."/>
            <person name="Ogas R."/>
            <person name="Tomko P."/>
            <person name="Gavelis G."/>
            <person name="Widhalm J.R."/>
            <person name="Wisecaver J.H."/>
        </authorList>
    </citation>
    <scope>NUCLEOTIDE SEQUENCE</scope>
    <source>
        <strain evidence="2">ECLA1</strain>
    </source>
</reference>